<dbReference type="STRING" id="81972.D7LJK3"/>
<feature type="compositionally biased region" description="Basic and acidic residues" evidence="5">
    <location>
        <begin position="1"/>
        <end position="28"/>
    </location>
</feature>
<gene>
    <name evidence="6" type="ORF">ARALYDRAFT_668537</name>
</gene>
<sequence>DKEKEGEEEKEGLKLEDETEEEKKREEKEESFENLCKTIKEILGDKVEKVVVLDRIVDSPFCLVTGECGWTANMERIMKTEALRDSVMSGYMSSKKTMEINPDNGIMEELRKRAEADKNDKSVKDLVMLLFVTTLLTSGFNLDQPNLPKHIGI</sequence>
<dbReference type="Gene3D" id="1.20.120.790">
    <property type="entry name" value="Heat shock protein 90, C-terminal domain"/>
    <property type="match status" value="1"/>
</dbReference>
<comment type="similarity">
    <text evidence="1">Belongs to the heat shock protein 90 family.</text>
</comment>
<dbReference type="EMBL" id="GL348716">
    <property type="protein sequence ID" value="EFH57250.1"/>
    <property type="molecule type" value="Genomic_DNA"/>
</dbReference>
<accession>D7LJK3</accession>
<proteinExistence type="inferred from homology"/>
<dbReference type="InterPro" id="IPR037196">
    <property type="entry name" value="HSP90_C"/>
</dbReference>
<evidence type="ECO:0000313" key="7">
    <source>
        <dbReference type="Proteomes" id="UP000008694"/>
    </source>
</evidence>
<evidence type="ECO:0000256" key="4">
    <source>
        <dbReference type="ARBA" id="ARBA00023186"/>
    </source>
</evidence>
<dbReference type="InterPro" id="IPR001404">
    <property type="entry name" value="Hsp90_fam"/>
</dbReference>
<feature type="region of interest" description="Disordered" evidence="5">
    <location>
        <begin position="1"/>
        <end position="30"/>
    </location>
</feature>
<keyword evidence="4" id="KW-0143">Chaperone</keyword>
<dbReference type="PANTHER" id="PTHR11528">
    <property type="entry name" value="HEAT SHOCK PROTEIN 90 FAMILY MEMBER"/>
    <property type="match status" value="1"/>
</dbReference>
<dbReference type="GO" id="GO:0005524">
    <property type="term" value="F:ATP binding"/>
    <property type="evidence" value="ECO:0007669"/>
    <property type="project" value="UniProtKB-KW"/>
</dbReference>
<dbReference type="Pfam" id="PF00183">
    <property type="entry name" value="HSP90"/>
    <property type="match status" value="1"/>
</dbReference>
<dbReference type="AlphaFoldDB" id="D7LJK3"/>
<keyword evidence="7" id="KW-1185">Reference proteome</keyword>
<evidence type="ECO:0000256" key="3">
    <source>
        <dbReference type="ARBA" id="ARBA00022840"/>
    </source>
</evidence>
<dbReference type="GO" id="GO:0140662">
    <property type="term" value="F:ATP-dependent protein folding chaperone"/>
    <property type="evidence" value="ECO:0007669"/>
    <property type="project" value="InterPro"/>
</dbReference>
<name>D7LJK3_ARALL</name>
<dbReference type="Gramene" id="Al_scaffold_0004_1256">
    <property type="protein sequence ID" value="Al_scaffold_0004_1256"/>
    <property type="gene ID" value="Al_scaffold_0004_1256"/>
</dbReference>
<dbReference type="GO" id="GO:0051082">
    <property type="term" value="F:unfolded protein binding"/>
    <property type="evidence" value="ECO:0007669"/>
    <property type="project" value="InterPro"/>
</dbReference>
<dbReference type="Proteomes" id="UP000008694">
    <property type="component" value="Unassembled WGS sequence"/>
</dbReference>
<dbReference type="FunFam" id="1.20.120.790:FF:000001">
    <property type="entry name" value="Heat shock protein 90 alpha"/>
    <property type="match status" value="1"/>
</dbReference>
<evidence type="ECO:0000256" key="5">
    <source>
        <dbReference type="SAM" id="MobiDB-lite"/>
    </source>
</evidence>
<organism evidence="7">
    <name type="scientific">Arabidopsis lyrata subsp. lyrata</name>
    <name type="common">Lyre-leaved rock-cress</name>
    <dbReference type="NCBI Taxonomy" id="81972"/>
    <lineage>
        <taxon>Eukaryota</taxon>
        <taxon>Viridiplantae</taxon>
        <taxon>Streptophyta</taxon>
        <taxon>Embryophyta</taxon>
        <taxon>Tracheophyta</taxon>
        <taxon>Spermatophyta</taxon>
        <taxon>Magnoliopsida</taxon>
        <taxon>eudicotyledons</taxon>
        <taxon>Gunneridae</taxon>
        <taxon>Pentapetalae</taxon>
        <taxon>rosids</taxon>
        <taxon>malvids</taxon>
        <taxon>Brassicales</taxon>
        <taxon>Brassicaceae</taxon>
        <taxon>Camelineae</taxon>
        <taxon>Arabidopsis</taxon>
    </lineage>
</organism>
<dbReference type="GO" id="GO:0016887">
    <property type="term" value="F:ATP hydrolysis activity"/>
    <property type="evidence" value="ECO:0007669"/>
    <property type="project" value="InterPro"/>
</dbReference>
<evidence type="ECO:0000313" key="6">
    <source>
        <dbReference type="EMBL" id="EFH57250.1"/>
    </source>
</evidence>
<keyword evidence="2" id="KW-0547">Nucleotide-binding</keyword>
<evidence type="ECO:0000256" key="1">
    <source>
        <dbReference type="ARBA" id="ARBA00008239"/>
    </source>
</evidence>
<dbReference type="eggNOG" id="KOG0019">
    <property type="taxonomic scope" value="Eukaryota"/>
</dbReference>
<dbReference type="SUPFAM" id="SSF110942">
    <property type="entry name" value="HSP90 C-terminal domain"/>
    <property type="match status" value="1"/>
</dbReference>
<reference evidence="7" key="1">
    <citation type="journal article" date="2011" name="Nat. Genet.">
        <title>The Arabidopsis lyrata genome sequence and the basis of rapid genome size change.</title>
        <authorList>
            <person name="Hu T.T."/>
            <person name="Pattyn P."/>
            <person name="Bakker E.G."/>
            <person name="Cao J."/>
            <person name="Cheng J.-F."/>
            <person name="Clark R.M."/>
            <person name="Fahlgren N."/>
            <person name="Fawcett J.A."/>
            <person name="Grimwood J."/>
            <person name="Gundlach H."/>
            <person name="Haberer G."/>
            <person name="Hollister J.D."/>
            <person name="Ossowski S."/>
            <person name="Ottilar R.P."/>
            <person name="Salamov A.A."/>
            <person name="Schneeberger K."/>
            <person name="Spannagl M."/>
            <person name="Wang X."/>
            <person name="Yang L."/>
            <person name="Nasrallah M.E."/>
            <person name="Bergelson J."/>
            <person name="Carrington J.C."/>
            <person name="Gaut B.S."/>
            <person name="Schmutz J."/>
            <person name="Mayer K.F.X."/>
            <person name="Van de Peer Y."/>
            <person name="Grigoriev I.V."/>
            <person name="Nordborg M."/>
            <person name="Weigel D."/>
            <person name="Guo Y.-L."/>
        </authorList>
    </citation>
    <scope>NUCLEOTIDE SEQUENCE [LARGE SCALE GENOMIC DNA]</scope>
    <source>
        <strain evidence="7">cv. MN47</strain>
    </source>
</reference>
<evidence type="ECO:0000256" key="2">
    <source>
        <dbReference type="ARBA" id="ARBA00022741"/>
    </source>
</evidence>
<keyword evidence="3" id="KW-0067">ATP-binding</keyword>
<protein>
    <submittedName>
        <fullName evidence="6">Predicted protein</fullName>
    </submittedName>
</protein>
<dbReference type="HOGENOM" id="CLU_1808835_0_0_1"/>
<feature type="non-terminal residue" evidence="6">
    <location>
        <position position="1"/>
    </location>
</feature>